<dbReference type="EMBL" id="JBHSMP010000006">
    <property type="protein sequence ID" value="MFC5427641.1"/>
    <property type="molecule type" value="Genomic_DNA"/>
</dbReference>
<evidence type="ECO:0000313" key="1">
    <source>
        <dbReference type="EMBL" id="MFC5427641.1"/>
    </source>
</evidence>
<proteinExistence type="predicted"/>
<name>A0ABW0J3N6_9BURK</name>
<reference evidence="2" key="1">
    <citation type="journal article" date="2019" name="Int. J. Syst. Evol. Microbiol.">
        <title>The Global Catalogue of Microorganisms (GCM) 10K type strain sequencing project: providing services to taxonomists for standard genome sequencing and annotation.</title>
        <authorList>
            <consortium name="The Broad Institute Genomics Platform"/>
            <consortium name="The Broad Institute Genome Sequencing Center for Infectious Disease"/>
            <person name="Wu L."/>
            <person name="Ma J."/>
        </authorList>
    </citation>
    <scope>NUCLEOTIDE SEQUENCE [LARGE SCALE GENOMIC DNA]</scope>
    <source>
        <strain evidence="2">CCUG 56042</strain>
    </source>
</reference>
<organism evidence="1 2">
    <name type="scientific">Paraburkholderia denitrificans</name>
    <dbReference type="NCBI Taxonomy" id="694025"/>
    <lineage>
        <taxon>Bacteria</taxon>
        <taxon>Pseudomonadati</taxon>
        <taxon>Pseudomonadota</taxon>
        <taxon>Betaproteobacteria</taxon>
        <taxon>Burkholderiales</taxon>
        <taxon>Burkholderiaceae</taxon>
        <taxon>Paraburkholderia</taxon>
    </lineage>
</organism>
<accession>A0ABW0J3N6</accession>
<dbReference type="RefSeq" id="WP_377709180.1">
    <property type="nucleotide sequence ID" value="NZ_JBHSMP010000006.1"/>
</dbReference>
<protein>
    <submittedName>
        <fullName evidence="1">Uncharacterized protein</fullName>
    </submittedName>
</protein>
<dbReference type="Proteomes" id="UP001596103">
    <property type="component" value="Unassembled WGS sequence"/>
</dbReference>
<gene>
    <name evidence="1" type="ORF">ACFPTO_02265</name>
</gene>
<comment type="caution">
    <text evidence="1">The sequence shown here is derived from an EMBL/GenBank/DDBJ whole genome shotgun (WGS) entry which is preliminary data.</text>
</comment>
<evidence type="ECO:0000313" key="2">
    <source>
        <dbReference type="Proteomes" id="UP001596103"/>
    </source>
</evidence>
<sequence length="146" mass="16152">MGAMHDPAGHDVGHRASVGDPAVVESLVRQFGKHCFDTRAAFLAGEPGFEAPLELIEREARALGDKLVGGRSDRRGWRRPQWELAVLLPDETKHYGTPGAALFMWFANQLLQGAKAAEDGMPEPEVHRRLEPIISDVVTRLQRAKH</sequence>
<keyword evidence="2" id="KW-1185">Reference proteome</keyword>